<dbReference type="InterPro" id="IPR036056">
    <property type="entry name" value="Fibrinogen-like_C"/>
</dbReference>
<dbReference type="InterPro" id="IPR002181">
    <property type="entry name" value="Fibrinogen_a/b/g_C_dom"/>
</dbReference>
<evidence type="ECO:0000256" key="1">
    <source>
        <dbReference type="ARBA" id="ARBA00004613"/>
    </source>
</evidence>
<dbReference type="PANTHER" id="PTHR47221:SF6">
    <property type="entry name" value="FIBRINOGEN ALPHA CHAIN"/>
    <property type="match status" value="1"/>
</dbReference>
<keyword evidence="4" id="KW-0175">Coiled coil</keyword>
<dbReference type="InterPro" id="IPR037579">
    <property type="entry name" value="FIB_ANG-like"/>
</dbReference>
<evidence type="ECO:0000256" key="6">
    <source>
        <dbReference type="ARBA" id="ARBA00023180"/>
    </source>
</evidence>
<keyword evidence="6" id="KW-0325">Glycoprotein</keyword>
<evidence type="ECO:0000313" key="8">
    <source>
        <dbReference type="EMBL" id="CAK8692807.1"/>
    </source>
</evidence>
<dbReference type="Gene3D" id="3.90.215.10">
    <property type="entry name" value="Gamma Fibrinogen, chain A, domain 1"/>
    <property type="match status" value="1"/>
</dbReference>
<evidence type="ECO:0000256" key="5">
    <source>
        <dbReference type="ARBA" id="ARBA00023157"/>
    </source>
</evidence>
<dbReference type="InterPro" id="IPR014716">
    <property type="entry name" value="Fibrinogen_a/b/g_C_1"/>
</dbReference>
<comment type="subcellular location">
    <subcellularLocation>
        <location evidence="1">Secreted</location>
    </subcellularLocation>
</comment>
<feature type="domain" description="Fibrinogen C-terminal" evidence="7">
    <location>
        <begin position="1"/>
        <end position="82"/>
    </location>
</feature>
<dbReference type="Pfam" id="PF00147">
    <property type="entry name" value="Fibrinogen_C"/>
    <property type="match status" value="1"/>
</dbReference>
<dbReference type="EMBL" id="CAWYQH010000130">
    <property type="protein sequence ID" value="CAK8692807.1"/>
    <property type="molecule type" value="Genomic_DNA"/>
</dbReference>
<comment type="caution">
    <text evidence="8">The sequence shown here is derived from an EMBL/GenBank/DDBJ whole genome shotgun (WGS) entry which is preliminary data.</text>
</comment>
<dbReference type="InterPro" id="IPR020837">
    <property type="entry name" value="Fibrinogen_CS"/>
</dbReference>
<protein>
    <recommendedName>
        <fullName evidence="7">Fibrinogen C-terminal domain-containing protein</fullName>
    </recommendedName>
</protein>
<keyword evidence="3" id="KW-0732">Signal</keyword>
<name>A0ABP0GM51_CLALP</name>
<evidence type="ECO:0000256" key="4">
    <source>
        <dbReference type="ARBA" id="ARBA00023054"/>
    </source>
</evidence>
<reference evidence="8 9" key="1">
    <citation type="submission" date="2024-02" db="EMBL/GenBank/DDBJ databases">
        <authorList>
            <person name="Daric V."/>
            <person name="Darras S."/>
        </authorList>
    </citation>
    <scope>NUCLEOTIDE SEQUENCE [LARGE SCALE GENOMIC DNA]</scope>
</reference>
<evidence type="ECO:0000256" key="2">
    <source>
        <dbReference type="ARBA" id="ARBA00022525"/>
    </source>
</evidence>
<dbReference type="PROSITE" id="PS51406">
    <property type="entry name" value="FIBRINOGEN_C_2"/>
    <property type="match status" value="1"/>
</dbReference>
<evidence type="ECO:0000256" key="3">
    <source>
        <dbReference type="ARBA" id="ARBA00022729"/>
    </source>
</evidence>
<keyword evidence="2" id="KW-0964">Secreted</keyword>
<dbReference type="SUPFAM" id="SSF56496">
    <property type="entry name" value="Fibrinogen C-terminal domain-like"/>
    <property type="match status" value="1"/>
</dbReference>
<evidence type="ECO:0000313" key="9">
    <source>
        <dbReference type="Proteomes" id="UP001642483"/>
    </source>
</evidence>
<proteinExistence type="predicted"/>
<keyword evidence="9" id="KW-1185">Reference proteome</keyword>
<dbReference type="PANTHER" id="PTHR47221">
    <property type="entry name" value="FIBRINOGEN ALPHA CHAIN"/>
    <property type="match status" value="1"/>
</dbReference>
<gene>
    <name evidence="8" type="ORF">CVLEPA_LOCUS26046</name>
</gene>
<sequence>MRDALEYHNGLPFSTKDRDLDRHEVHCAQNYEGAWWYNRCHAANLNGPYLTGGQDNSKGMCWYPWKGNYYSLKKAEMKIKPN</sequence>
<dbReference type="PROSITE" id="PS00514">
    <property type="entry name" value="FIBRINOGEN_C_1"/>
    <property type="match status" value="1"/>
</dbReference>
<evidence type="ECO:0000259" key="7">
    <source>
        <dbReference type="PROSITE" id="PS51406"/>
    </source>
</evidence>
<dbReference type="Proteomes" id="UP001642483">
    <property type="component" value="Unassembled WGS sequence"/>
</dbReference>
<organism evidence="8 9">
    <name type="scientific">Clavelina lepadiformis</name>
    <name type="common">Light-bulb sea squirt</name>
    <name type="synonym">Ascidia lepadiformis</name>
    <dbReference type="NCBI Taxonomy" id="159417"/>
    <lineage>
        <taxon>Eukaryota</taxon>
        <taxon>Metazoa</taxon>
        <taxon>Chordata</taxon>
        <taxon>Tunicata</taxon>
        <taxon>Ascidiacea</taxon>
        <taxon>Aplousobranchia</taxon>
        <taxon>Clavelinidae</taxon>
        <taxon>Clavelina</taxon>
    </lineage>
</organism>
<accession>A0ABP0GM51</accession>
<dbReference type="SMART" id="SM00186">
    <property type="entry name" value="FBG"/>
    <property type="match status" value="1"/>
</dbReference>
<keyword evidence="5" id="KW-1015">Disulfide bond</keyword>